<dbReference type="InterPro" id="IPR010466">
    <property type="entry name" value="DUF1058"/>
</dbReference>
<evidence type="ECO:0000256" key="1">
    <source>
        <dbReference type="SAM" id="SignalP"/>
    </source>
</evidence>
<feature type="signal peptide" evidence="1">
    <location>
        <begin position="1"/>
        <end position="20"/>
    </location>
</feature>
<dbReference type="Proteomes" id="UP000332515">
    <property type="component" value="Unassembled WGS sequence"/>
</dbReference>
<dbReference type="Gene3D" id="2.30.30.40">
    <property type="entry name" value="SH3 Domains"/>
    <property type="match status" value="1"/>
</dbReference>
<reference evidence="2 3" key="1">
    <citation type="submission" date="2019-09" db="EMBL/GenBank/DDBJ databases">
        <title>Segnochrobactrum spirostomi gen. nov., sp. nov., isolated from the ciliate Spirostomum cf. yagiui and description of a novel family, Segnochrobactraceae fam. nov. within the order Rhizobiales of the class Alphaproteobacteria.</title>
        <authorList>
            <person name="Akter S."/>
            <person name="Shazib S.U.A."/>
            <person name="Shin M.K."/>
        </authorList>
    </citation>
    <scope>NUCLEOTIDE SEQUENCE [LARGE SCALE GENOMIC DNA]</scope>
    <source>
        <strain evidence="2 3">Sp-1</strain>
    </source>
</reference>
<accession>A0A6A7Y3D0</accession>
<gene>
    <name evidence="2" type="ORF">F0357_11290</name>
</gene>
<organism evidence="2 3">
    <name type="scientific">Segnochrobactrum spirostomi</name>
    <dbReference type="NCBI Taxonomy" id="2608987"/>
    <lineage>
        <taxon>Bacteria</taxon>
        <taxon>Pseudomonadati</taxon>
        <taxon>Pseudomonadota</taxon>
        <taxon>Alphaproteobacteria</taxon>
        <taxon>Hyphomicrobiales</taxon>
        <taxon>Segnochrobactraceae</taxon>
        <taxon>Segnochrobactrum</taxon>
    </lineage>
</organism>
<keyword evidence="3" id="KW-1185">Reference proteome</keyword>
<dbReference type="EMBL" id="VWNA01000001">
    <property type="protein sequence ID" value="MQT13215.1"/>
    <property type="molecule type" value="Genomic_DNA"/>
</dbReference>
<sequence length="178" mass="19256">MRRFAALGLAALVAAGGALGAGSVAVTPAWAAGNVSVTGLPLPRFVSLKASRVNVRVGPGNGYSTKWIFVRSGLPVEVIQEFENWRRIRDSNGEEGWVYWSLLSGKRTALVSPWDDAKQVPLHYAADDQASVVAILDPNVVAEVESCDGKWCKIRGKGFRGYAHQDSLWGVYPDETVK</sequence>
<evidence type="ECO:0000313" key="3">
    <source>
        <dbReference type="Proteomes" id="UP000332515"/>
    </source>
</evidence>
<dbReference type="AlphaFoldDB" id="A0A6A7Y3D0"/>
<keyword evidence="1" id="KW-0732">Signal</keyword>
<evidence type="ECO:0000313" key="2">
    <source>
        <dbReference type="EMBL" id="MQT13215.1"/>
    </source>
</evidence>
<comment type="caution">
    <text evidence="2">The sequence shown here is derived from an EMBL/GenBank/DDBJ whole genome shotgun (WGS) entry which is preliminary data.</text>
</comment>
<name>A0A6A7Y3D0_9HYPH</name>
<protein>
    <submittedName>
        <fullName evidence="2">SH3 domain-containing protein</fullName>
    </submittedName>
</protein>
<dbReference type="Pfam" id="PF06347">
    <property type="entry name" value="SH3_4"/>
    <property type="match status" value="2"/>
</dbReference>
<feature type="chain" id="PRO_5025457244" evidence="1">
    <location>
        <begin position="21"/>
        <end position="178"/>
    </location>
</feature>
<proteinExistence type="predicted"/>